<organism evidence="3 4">
    <name type="scientific">Triparma columacea</name>
    <dbReference type="NCBI Taxonomy" id="722753"/>
    <lineage>
        <taxon>Eukaryota</taxon>
        <taxon>Sar</taxon>
        <taxon>Stramenopiles</taxon>
        <taxon>Ochrophyta</taxon>
        <taxon>Bolidophyceae</taxon>
        <taxon>Parmales</taxon>
        <taxon>Triparmaceae</taxon>
        <taxon>Triparma</taxon>
    </lineage>
</organism>
<gene>
    <name evidence="3" type="ORF">TrCOL_g8026</name>
</gene>
<dbReference type="PROSITE" id="PS51205">
    <property type="entry name" value="VPS9"/>
    <property type="match status" value="1"/>
</dbReference>
<reference evidence="4" key="1">
    <citation type="journal article" date="2023" name="Commun. Biol.">
        <title>Genome analysis of Parmales, the sister group of diatoms, reveals the evolutionary specialization of diatoms from phago-mixotrophs to photoautotrophs.</title>
        <authorList>
            <person name="Ban H."/>
            <person name="Sato S."/>
            <person name="Yoshikawa S."/>
            <person name="Yamada K."/>
            <person name="Nakamura Y."/>
            <person name="Ichinomiya M."/>
            <person name="Sato N."/>
            <person name="Blanc-Mathieu R."/>
            <person name="Endo H."/>
            <person name="Kuwata A."/>
            <person name="Ogata H."/>
        </authorList>
    </citation>
    <scope>NUCLEOTIDE SEQUENCE [LARGE SCALE GENOMIC DNA]</scope>
</reference>
<protein>
    <recommendedName>
        <fullName evidence="2">VPS9 domain-containing protein</fullName>
    </recommendedName>
</protein>
<name>A0A9W7G535_9STRA</name>
<keyword evidence="4" id="KW-1185">Reference proteome</keyword>
<sequence length="558" mass="59538">MNESKVNFGTAKSESHCEEMVIFSTADSDSEEDGDIELFGGGEAASDTGRAKSTSISVINAEDDIESILNSRDDNDDGIEGKITSVPLGPQGSSDTQERTTNSPAKAAGSKVLSGACVTIDTTRRASSVISTTLTLPFKVTKAYVLGTIVGGVAGLLISGPAGVVIGGKIGQTVGGGGALVGGVVAVGGAVGGGVVGGKEIKGWIEGERRREVVAVNLTRRRRGGLGGRDFLLMRTREKVPDNWKGLVEKWRREWRRGKPGVIQSFFNKEQPKGDEDILGITEGEAGGLAGKCILLVSRTLKDKDTESGFLYDRAIQEYRARWEMRGVRPELEGEVDESNTPVSDCHAIISFVTEAFLRDKEGAVGVGEDITAKCMGAVDGMVMGVVWEEVERDVGKVVREEDEMVGRKVEEYFGGVGKEDNERILASVEPAAILALTYVSDRCHTAVDKLEMLVKALEEIDGDRGGSGDELLEGFIRHMVVAIRGEGDIVKARLGYHKDLKIIEEFCRDDVLLRGKEGYTLAILQSSLMFLKNIPVEEYGKEIFGGIASGGAGGGGV</sequence>
<dbReference type="EMBL" id="BRYA01000018">
    <property type="protein sequence ID" value="GMI32425.1"/>
    <property type="molecule type" value="Genomic_DNA"/>
</dbReference>
<dbReference type="InterPro" id="IPR003123">
    <property type="entry name" value="VPS9"/>
</dbReference>
<dbReference type="AlphaFoldDB" id="A0A9W7G535"/>
<evidence type="ECO:0000313" key="4">
    <source>
        <dbReference type="Proteomes" id="UP001165065"/>
    </source>
</evidence>
<accession>A0A9W7G535</accession>
<evidence type="ECO:0000313" key="3">
    <source>
        <dbReference type="EMBL" id="GMI32425.1"/>
    </source>
</evidence>
<dbReference type="InterPro" id="IPR037191">
    <property type="entry name" value="VPS9_dom_sf"/>
</dbReference>
<feature type="domain" description="VPS9" evidence="2">
    <location>
        <begin position="400"/>
        <end position="541"/>
    </location>
</feature>
<evidence type="ECO:0000256" key="1">
    <source>
        <dbReference type="SAM" id="MobiDB-lite"/>
    </source>
</evidence>
<feature type="compositionally biased region" description="Polar residues" evidence="1">
    <location>
        <begin position="91"/>
        <end position="104"/>
    </location>
</feature>
<dbReference type="OrthoDB" id="48314at2759"/>
<feature type="region of interest" description="Disordered" evidence="1">
    <location>
        <begin position="25"/>
        <end position="53"/>
    </location>
</feature>
<comment type="caution">
    <text evidence="3">The sequence shown here is derived from an EMBL/GenBank/DDBJ whole genome shotgun (WGS) entry which is preliminary data.</text>
</comment>
<dbReference type="Proteomes" id="UP001165065">
    <property type="component" value="Unassembled WGS sequence"/>
</dbReference>
<evidence type="ECO:0000259" key="2">
    <source>
        <dbReference type="PROSITE" id="PS51205"/>
    </source>
</evidence>
<feature type="region of interest" description="Disordered" evidence="1">
    <location>
        <begin position="69"/>
        <end position="108"/>
    </location>
</feature>
<dbReference type="SUPFAM" id="SSF109993">
    <property type="entry name" value="VPS9 domain"/>
    <property type="match status" value="1"/>
</dbReference>
<proteinExistence type="predicted"/>